<evidence type="ECO:0000256" key="4">
    <source>
        <dbReference type="ARBA" id="ARBA00022853"/>
    </source>
</evidence>
<evidence type="ECO:0000256" key="6">
    <source>
        <dbReference type="ARBA" id="ARBA00023163"/>
    </source>
</evidence>
<evidence type="ECO:0000259" key="9">
    <source>
        <dbReference type="Pfam" id="PF05712"/>
    </source>
</evidence>
<evidence type="ECO:0000256" key="7">
    <source>
        <dbReference type="ARBA" id="ARBA00023242"/>
    </source>
</evidence>
<evidence type="ECO:0000259" key="10">
    <source>
        <dbReference type="Pfam" id="PF22732"/>
    </source>
</evidence>
<dbReference type="Gene3D" id="1.10.274.30">
    <property type="entry name" value="MRG domain"/>
    <property type="match status" value="1"/>
</dbReference>
<evidence type="ECO:0000313" key="11">
    <source>
        <dbReference type="EMBL" id="TFK24452.1"/>
    </source>
</evidence>
<keyword evidence="4" id="KW-0156">Chromatin regulator</keyword>
<evidence type="ECO:0000256" key="1">
    <source>
        <dbReference type="ARBA" id="ARBA00004123"/>
    </source>
</evidence>
<dbReference type="GO" id="GO:0032221">
    <property type="term" value="C:Rpd3S complex"/>
    <property type="evidence" value="ECO:0007669"/>
    <property type="project" value="TreeGrafter"/>
</dbReference>
<dbReference type="InterPro" id="IPR016197">
    <property type="entry name" value="Chromo-like_dom_sf"/>
</dbReference>
<dbReference type="EMBL" id="ML210200">
    <property type="protein sequence ID" value="TFK24452.1"/>
    <property type="molecule type" value="Genomic_DNA"/>
</dbReference>
<dbReference type="InterPro" id="IPR038217">
    <property type="entry name" value="MRG_C_sf"/>
</dbReference>
<accession>A0A5C3KVK0</accession>
<dbReference type="GO" id="GO:0006325">
    <property type="term" value="P:chromatin organization"/>
    <property type="evidence" value="ECO:0007669"/>
    <property type="project" value="UniProtKB-KW"/>
</dbReference>
<dbReference type="SUPFAM" id="SSF54160">
    <property type="entry name" value="Chromo domain-like"/>
    <property type="match status" value="1"/>
</dbReference>
<dbReference type="GO" id="GO:0006355">
    <property type="term" value="P:regulation of DNA-templated transcription"/>
    <property type="evidence" value="ECO:0007669"/>
    <property type="project" value="InterPro"/>
</dbReference>
<dbReference type="InterPro" id="IPR026541">
    <property type="entry name" value="MRG_dom"/>
</dbReference>
<dbReference type="Pfam" id="PF22732">
    <property type="entry name" value="MSL3_chromo-like"/>
    <property type="match status" value="1"/>
</dbReference>
<evidence type="ECO:0000256" key="2">
    <source>
        <dbReference type="ARBA" id="ARBA00009093"/>
    </source>
</evidence>
<proteinExistence type="inferred from homology"/>
<evidence type="ECO:0000313" key="12">
    <source>
        <dbReference type="Proteomes" id="UP000307440"/>
    </source>
</evidence>
<evidence type="ECO:0000256" key="8">
    <source>
        <dbReference type="SAM" id="MobiDB-lite"/>
    </source>
</evidence>
<comment type="similarity">
    <text evidence="2">Belongs to the MRG family.</text>
</comment>
<sequence length="331" mass="37672">MATPAVQNTGAAGTNATPETYSVGERVFCFHGPLVYEAKILAVEKVEDPEKTGKTGVHYQVHYKGWKQTWDELVPVTRLLKMNQEGFRIQKEMQLNHIANPPAGNGSSSSTVTKGHKSSSAKDGASTSRAGVRKEGRGTKRGRDEDDSRKPELKLNVPELLKKKLVDDWEAVTRNNQHVTLPRNPTVNDILEEFDEYIRTTRPPNIRDPDMLLPSIISGLQCYFDKALGTNLLYRFERLQYSHVRKEYWTGQQVVIGTEKEMSFIYGAEHLLRMLVNLPSMISQTSLDQESVHVIKDYVDELLQYMLREKDRIFLKEYENPGPGYQNVSRS</sequence>
<comment type="subcellular location">
    <subcellularLocation>
        <location evidence="1">Nucleus</location>
    </subcellularLocation>
</comment>
<organism evidence="11 12">
    <name type="scientific">Coprinopsis marcescibilis</name>
    <name type="common">Agaric fungus</name>
    <name type="synonym">Psathyrella marcescibilis</name>
    <dbReference type="NCBI Taxonomy" id="230819"/>
    <lineage>
        <taxon>Eukaryota</taxon>
        <taxon>Fungi</taxon>
        <taxon>Dikarya</taxon>
        <taxon>Basidiomycota</taxon>
        <taxon>Agaricomycotina</taxon>
        <taxon>Agaricomycetes</taxon>
        <taxon>Agaricomycetidae</taxon>
        <taxon>Agaricales</taxon>
        <taxon>Agaricineae</taxon>
        <taxon>Psathyrellaceae</taxon>
        <taxon>Coprinopsis</taxon>
    </lineage>
</organism>
<dbReference type="PANTHER" id="PTHR10880">
    <property type="entry name" value="MORTALITY FACTOR 4-LIKE PROTEIN"/>
    <property type="match status" value="1"/>
</dbReference>
<dbReference type="Gene3D" id="2.30.30.140">
    <property type="match status" value="1"/>
</dbReference>
<feature type="domain" description="MSL3 chromodomain-like" evidence="10">
    <location>
        <begin position="21"/>
        <end position="94"/>
    </location>
</feature>
<dbReference type="Proteomes" id="UP000307440">
    <property type="component" value="Unassembled WGS sequence"/>
</dbReference>
<protein>
    <recommendedName>
        <fullName evidence="3">Chromatin modification-related protein EAF3</fullName>
    </recommendedName>
</protein>
<feature type="domain" description="MRG" evidence="9">
    <location>
        <begin position="141"/>
        <end position="320"/>
    </location>
</feature>
<dbReference type="OrthoDB" id="124855at2759"/>
<keyword evidence="6" id="KW-0804">Transcription</keyword>
<keyword evidence="5" id="KW-0805">Transcription regulation</keyword>
<dbReference type="InterPro" id="IPR053820">
    <property type="entry name" value="MSL3_chromo-like"/>
</dbReference>
<reference evidence="11 12" key="1">
    <citation type="journal article" date="2019" name="Nat. Ecol. Evol.">
        <title>Megaphylogeny resolves global patterns of mushroom evolution.</title>
        <authorList>
            <person name="Varga T."/>
            <person name="Krizsan K."/>
            <person name="Foldi C."/>
            <person name="Dima B."/>
            <person name="Sanchez-Garcia M."/>
            <person name="Sanchez-Ramirez S."/>
            <person name="Szollosi G.J."/>
            <person name="Szarkandi J.G."/>
            <person name="Papp V."/>
            <person name="Albert L."/>
            <person name="Andreopoulos W."/>
            <person name="Angelini C."/>
            <person name="Antonin V."/>
            <person name="Barry K.W."/>
            <person name="Bougher N.L."/>
            <person name="Buchanan P."/>
            <person name="Buyck B."/>
            <person name="Bense V."/>
            <person name="Catcheside P."/>
            <person name="Chovatia M."/>
            <person name="Cooper J."/>
            <person name="Damon W."/>
            <person name="Desjardin D."/>
            <person name="Finy P."/>
            <person name="Geml J."/>
            <person name="Haridas S."/>
            <person name="Hughes K."/>
            <person name="Justo A."/>
            <person name="Karasinski D."/>
            <person name="Kautmanova I."/>
            <person name="Kiss B."/>
            <person name="Kocsube S."/>
            <person name="Kotiranta H."/>
            <person name="LaButti K.M."/>
            <person name="Lechner B.E."/>
            <person name="Liimatainen K."/>
            <person name="Lipzen A."/>
            <person name="Lukacs Z."/>
            <person name="Mihaltcheva S."/>
            <person name="Morgado L.N."/>
            <person name="Niskanen T."/>
            <person name="Noordeloos M.E."/>
            <person name="Ohm R.A."/>
            <person name="Ortiz-Santana B."/>
            <person name="Ovrebo C."/>
            <person name="Racz N."/>
            <person name="Riley R."/>
            <person name="Savchenko A."/>
            <person name="Shiryaev A."/>
            <person name="Soop K."/>
            <person name="Spirin V."/>
            <person name="Szebenyi C."/>
            <person name="Tomsovsky M."/>
            <person name="Tulloss R.E."/>
            <person name="Uehling J."/>
            <person name="Grigoriev I.V."/>
            <person name="Vagvolgyi C."/>
            <person name="Papp T."/>
            <person name="Martin F.M."/>
            <person name="Miettinen O."/>
            <person name="Hibbett D.S."/>
            <person name="Nagy L.G."/>
        </authorList>
    </citation>
    <scope>NUCLEOTIDE SEQUENCE [LARGE SCALE GENOMIC DNA]</scope>
    <source>
        <strain evidence="11 12">CBS 121175</strain>
    </source>
</reference>
<dbReference type="STRING" id="230819.A0A5C3KVK0"/>
<evidence type="ECO:0000256" key="3">
    <source>
        <dbReference type="ARBA" id="ARBA00018505"/>
    </source>
</evidence>
<gene>
    <name evidence="11" type="ORF">FA15DRAFT_619306</name>
</gene>
<dbReference type="AlphaFoldDB" id="A0A5C3KVK0"/>
<evidence type="ECO:0000256" key="5">
    <source>
        <dbReference type="ARBA" id="ARBA00023015"/>
    </source>
</evidence>
<dbReference type="PIRSF" id="PIRSF038133">
    <property type="entry name" value="HAT_Nua4_EAF3/MRG15"/>
    <property type="match status" value="1"/>
</dbReference>
<keyword evidence="7" id="KW-0539">Nucleus</keyword>
<dbReference type="PROSITE" id="PS51640">
    <property type="entry name" value="MRG"/>
    <property type="match status" value="1"/>
</dbReference>
<dbReference type="Pfam" id="PF05712">
    <property type="entry name" value="MRG"/>
    <property type="match status" value="1"/>
</dbReference>
<feature type="region of interest" description="Disordered" evidence="8">
    <location>
        <begin position="98"/>
        <end position="154"/>
    </location>
</feature>
<keyword evidence="12" id="KW-1185">Reference proteome</keyword>
<dbReference type="GO" id="GO:0035267">
    <property type="term" value="C:NuA4 histone acetyltransferase complex"/>
    <property type="evidence" value="ECO:0007669"/>
    <property type="project" value="TreeGrafter"/>
</dbReference>
<name>A0A5C3KVK0_COPMA</name>
<dbReference type="PANTHER" id="PTHR10880:SF15">
    <property type="entry name" value="MSL COMPLEX SUBUNIT 3"/>
    <property type="match status" value="1"/>
</dbReference>
<feature type="compositionally biased region" description="Basic and acidic residues" evidence="8">
    <location>
        <begin position="132"/>
        <end position="153"/>
    </location>
</feature>
<dbReference type="InterPro" id="IPR008676">
    <property type="entry name" value="MRG"/>
</dbReference>